<dbReference type="Proteomes" id="UP000196239">
    <property type="component" value="Chromosome 1"/>
</dbReference>
<evidence type="ECO:0000313" key="2">
    <source>
        <dbReference type="Proteomes" id="UP000196239"/>
    </source>
</evidence>
<evidence type="ECO:0000313" key="1">
    <source>
        <dbReference type="EMBL" id="CUR51272.1"/>
    </source>
</evidence>
<name>A0A128A1R4_9ARCH</name>
<proteinExistence type="predicted"/>
<dbReference type="EMBL" id="LN890280">
    <property type="protein sequence ID" value="CUR51272.1"/>
    <property type="molecule type" value="Genomic_DNA"/>
</dbReference>
<reference evidence="2" key="1">
    <citation type="submission" date="2015-10" db="EMBL/GenBank/DDBJ databases">
        <authorList>
            <person name="Lehtovirta-Morley L.E."/>
            <person name="Vieille C."/>
        </authorList>
    </citation>
    <scope>NUCLEOTIDE SEQUENCE [LARGE SCALE GENOMIC DNA]</scope>
</reference>
<keyword evidence="2" id="KW-1185">Reference proteome</keyword>
<accession>A0A128A1R4</accession>
<protein>
    <submittedName>
        <fullName evidence="1">Uncharacterized protein</fullName>
    </submittedName>
</protein>
<dbReference type="KEGG" id="ndv:NDEV_0507"/>
<gene>
    <name evidence="1" type="ORF">NDEV_0507</name>
</gene>
<organism evidence="1 2">
    <name type="scientific">Nitrosotalea devaniterrae</name>
    <dbReference type="NCBI Taxonomy" id="1078905"/>
    <lineage>
        <taxon>Archaea</taxon>
        <taxon>Nitrososphaerota</taxon>
        <taxon>Nitrososphaeria</taxon>
        <taxon>Nitrosotaleales</taxon>
        <taxon>Nitrosotaleaceae</taxon>
        <taxon>Nitrosotalea</taxon>
    </lineage>
</organism>
<sequence length="46" mass="5043">MKAAENAEENLQNIFGAVSAEKQYKKYAGCVVGKHFSNPISRVSLN</sequence>
<dbReference type="AlphaFoldDB" id="A0A128A1R4"/>